<dbReference type="AlphaFoldDB" id="A0A8S4S1S7"/>
<sequence length="187" mass="20768">MNKIIRSRDYRNISVDPKRMHEDRAESNEINRQYNLGYLLYEFRKCDFKYIDVQAGVGSGLRVQRKRAELGAAQRPRAAAQTVQQHTTYHSTLTRPTKLTLPLTFLITHTKQDIHIQVSWARSALAAARVRGAEASADGGRARAALAVCRGTSAGASATAWHRRRVQANKPNTTSSTALHNVTSALS</sequence>
<evidence type="ECO:0000313" key="2">
    <source>
        <dbReference type="Proteomes" id="UP000838756"/>
    </source>
</evidence>
<proteinExistence type="predicted"/>
<protein>
    <submittedName>
        <fullName evidence="1">Jg16234 protein</fullName>
    </submittedName>
</protein>
<evidence type="ECO:0000313" key="1">
    <source>
        <dbReference type="EMBL" id="CAH2241846.1"/>
    </source>
</evidence>
<accession>A0A8S4S1S7</accession>
<name>A0A8S4S1S7_9NEOP</name>
<organism evidence="1 2">
    <name type="scientific">Pararge aegeria aegeria</name>
    <dbReference type="NCBI Taxonomy" id="348720"/>
    <lineage>
        <taxon>Eukaryota</taxon>
        <taxon>Metazoa</taxon>
        <taxon>Ecdysozoa</taxon>
        <taxon>Arthropoda</taxon>
        <taxon>Hexapoda</taxon>
        <taxon>Insecta</taxon>
        <taxon>Pterygota</taxon>
        <taxon>Neoptera</taxon>
        <taxon>Endopterygota</taxon>
        <taxon>Lepidoptera</taxon>
        <taxon>Glossata</taxon>
        <taxon>Ditrysia</taxon>
        <taxon>Papilionoidea</taxon>
        <taxon>Nymphalidae</taxon>
        <taxon>Satyrinae</taxon>
        <taxon>Satyrini</taxon>
        <taxon>Parargina</taxon>
        <taxon>Pararge</taxon>
    </lineage>
</organism>
<comment type="caution">
    <text evidence="1">The sequence shown here is derived from an EMBL/GenBank/DDBJ whole genome shotgun (WGS) entry which is preliminary data.</text>
</comment>
<dbReference type="EMBL" id="CAKXAJ010025590">
    <property type="protein sequence ID" value="CAH2241846.1"/>
    <property type="molecule type" value="Genomic_DNA"/>
</dbReference>
<reference evidence="1" key="1">
    <citation type="submission" date="2022-03" db="EMBL/GenBank/DDBJ databases">
        <authorList>
            <person name="Lindestad O."/>
        </authorList>
    </citation>
    <scope>NUCLEOTIDE SEQUENCE</scope>
</reference>
<gene>
    <name evidence="1" type="primary">jg16234</name>
    <name evidence="1" type="ORF">PAEG_LOCUS18233</name>
</gene>
<dbReference type="Proteomes" id="UP000838756">
    <property type="component" value="Unassembled WGS sequence"/>
</dbReference>
<keyword evidence="2" id="KW-1185">Reference proteome</keyword>